<organism evidence="3 4">
    <name type="scientific">Platanthera zijinensis</name>
    <dbReference type="NCBI Taxonomy" id="2320716"/>
    <lineage>
        <taxon>Eukaryota</taxon>
        <taxon>Viridiplantae</taxon>
        <taxon>Streptophyta</taxon>
        <taxon>Embryophyta</taxon>
        <taxon>Tracheophyta</taxon>
        <taxon>Spermatophyta</taxon>
        <taxon>Magnoliopsida</taxon>
        <taxon>Liliopsida</taxon>
        <taxon>Asparagales</taxon>
        <taxon>Orchidaceae</taxon>
        <taxon>Orchidoideae</taxon>
        <taxon>Orchideae</taxon>
        <taxon>Orchidinae</taxon>
        <taxon>Platanthera</taxon>
    </lineage>
</organism>
<evidence type="ECO:0000259" key="2">
    <source>
        <dbReference type="Pfam" id="PF07885"/>
    </source>
</evidence>
<feature type="domain" description="Potassium channel" evidence="2">
    <location>
        <begin position="52"/>
        <end position="111"/>
    </location>
</feature>
<feature type="transmembrane region" description="Helical" evidence="1">
    <location>
        <begin position="73"/>
        <end position="91"/>
    </location>
</feature>
<feature type="transmembrane region" description="Helical" evidence="1">
    <location>
        <begin position="97"/>
        <end position="122"/>
    </location>
</feature>
<dbReference type="AlphaFoldDB" id="A0AAP0BPE0"/>
<keyword evidence="1" id="KW-1133">Transmembrane helix</keyword>
<gene>
    <name evidence="3" type="ORF">KSP39_PZI007498</name>
</gene>
<dbReference type="InterPro" id="IPR013099">
    <property type="entry name" value="K_chnl_dom"/>
</dbReference>
<proteinExistence type="predicted"/>
<evidence type="ECO:0000313" key="3">
    <source>
        <dbReference type="EMBL" id="KAK8946739.1"/>
    </source>
</evidence>
<reference evidence="3 4" key="1">
    <citation type="journal article" date="2022" name="Nat. Plants">
        <title>Genomes of leafy and leafless Platanthera orchids illuminate the evolution of mycoheterotrophy.</title>
        <authorList>
            <person name="Li M.H."/>
            <person name="Liu K.W."/>
            <person name="Li Z."/>
            <person name="Lu H.C."/>
            <person name="Ye Q.L."/>
            <person name="Zhang D."/>
            <person name="Wang J.Y."/>
            <person name="Li Y.F."/>
            <person name="Zhong Z.M."/>
            <person name="Liu X."/>
            <person name="Yu X."/>
            <person name="Liu D.K."/>
            <person name="Tu X.D."/>
            <person name="Liu B."/>
            <person name="Hao Y."/>
            <person name="Liao X.Y."/>
            <person name="Jiang Y.T."/>
            <person name="Sun W.H."/>
            <person name="Chen J."/>
            <person name="Chen Y.Q."/>
            <person name="Ai Y."/>
            <person name="Zhai J.W."/>
            <person name="Wu S.S."/>
            <person name="Zhou Z."/>
            <person name="Hsiao Y.Y."/>
            <person name="Wu W.L."/>
            <person name="Chen Y.Y."/>
            <person name="Lin Y.F."/>
            <person name="Hsu J.L."/>
            <person name="Li C.Y."/>
            <person name="Wang Z.W."/>
            <person name="Zhao X."/>
            <person name="Zhong W.Y."/>
            <person name="Ma X.K."/>
            <person name="Ma L."/>
            <person name="Huang J."/>
            <person name="Chen G.Z."/>
            <person name="Huang M.Z."/>
            <person name="Huang L."/>
            <person name="Peng D.H."/>
            <person name="Luo Y.B."/>
            <person name="Zou S.Q."/>
            <person name="Chen S.P."/>
            <person name="Lan S."/>
            <person name="Tsai W.C."/>
            <person name="Van de Peer Y."/>
            <person name="Liu Z.J."/>
        </authorList>
    </citation>
    <scope>NUCLEOTIDE SEQUENCE [LARGE SCALE GENOMIC DNA]</scope>
    <source>
        <strain evidence="3">Lor287</strain>
    </source>
</reference>
<keyword evidence="1" id="KW-0812">Transmembrane</keyword>
<dbReference type="Gene3D" id="1.10.287.70">
    <property type="match status" value="1"/>
</dbReference>
<name>A0AAP0BPE0_9ASPA</name>
<protein>
    <recommendedName>
        <fullName evidence="2">Potassium channel domain-containing protein</fullName>
    </recommendedName>
</protein>
<keyword evidence="4" id="KW-1185">Reference proteome</keyword>
<sequence length="128" mass="15061">MVTLSHSPQKLKLSFPSLSFWEQLHLTFSFPQSSDFFESLRIHLTCIVYDILLTFVLGSVGIYFTEKLHFEDLLYLLIKTITLVGYGDISFKSFARILFATFWLIFAMIAWNIQLHMWSIIIKRCKKN</sequence>
<accession>A0AAP0BPE0</accession>
<keyword evidence="1" id="KW-0472">Membrane</keyword>
<evidence type="ECO:0000313" key="4">
    <source>
        <dbReference type="Proteomes" id="UP001418222"/>
    </source>
</evidence>
<evidence type="ECO:0000256" key="1">
    <source>
        <dbReference type="SAM" id="Phobius"/>
    </source>
</evidence>
<dbReference type="Proteomes" id="UP001418222">
    <property type="component" value="Unassembled WGS sequence"/>
</dbReference>
<dbReference type="EMBL" id="JBBWWQ010000005">
    <property type="protein sequence ID" value="KAK8946739.1"/>
    <property type="molecule type" value="Genomic_DNA"/>
</dbReference>
<comment type="caution">
    <text evidence="3">The sequence shown here is derived from an EMBL/GenBank/DDBJ whole genome shotgun (WGS) entry which is preliminary data.</text>
</comment>
<dbReference type="SUPFAM" id="SSF81324">
    <property type="entry name" value="Voltage-gated potassium channels"/>
    <property type="match status" value="1"/>
</dbReference>
<dbReference type="Pfam" id="PF07885">
    <property type="entry name" value="Ion_trans_2"/>
    <property type="match status" value="1"/>
</dbReference>
<feature type="transmembrane region" description="Helical" evidence="1">
    <location>
        <begin position="42"/>
        <end position="64"/>
    </location>
</feature>